<accession>A0A3A8F1Q7</accession>
<feature type="transmembrane region" description="Helical" evidence="1">
    <location>
        <begin position="14"/>
        <end position="36"/>
    </location>
</feature>
<dbReference type="EMBL" id="RAXU01000004">
    <property type="protein sequence ID" value="RKG35081.1"/>
    <property type="molecule type" value="Genomic_DNA"/>
</dbReference>
<dbReference type="Proteomes" id="UP000269001">
    <property type="component" value="Unassembled WGS sequence"/>
</dbReference>
<keyword evidence="3" id="KW-1185">Reference proteome</keyword>
<gene>
    <name evidence="2" type="ORF">D7V21_04660</name>
</gene>
<keyword evidence="1" id="KW-0812">Transmembrane</keyword>
<dbReference type="RefSeq" id="WP_120369371.1">
    <property type="nucleotide sequence ID" value="NZ_RAXU01000004.1"/>
</dbReference>
<evidence type="ECO:0000256" key="1">
    <source>
        <dbReference type="SAM" id="Phobius"/>
    </source>
</evidence>
<comment type="caution">
    <text evidence="2">The sequence shown here is derived from an EMBL/GenBank/DDBJ whole genome shotgun (WGS) entry which is preliminary data.</text>
</comment>
<protein>
    <submittedName>
        <fullName evidence="2">Uncharacterized protein</fullName>
    </submittedName>
</protein>
<dbReference type="AlphaFoldDB" id="A0A3A8F1Q7"/>
<evidence type="ECO:0000313" key="3">
    <source>
        <dbReference type="Proteomes" id="UP000269001"/>
    </source>
</evidence>
<sequence>MRIKIARWTTIDRLVFAGCYGSLGLLLGLAAAVFVSKYVDTKFDSATVIVFTGLICVTTAFIAPNMMSLCFRKLWLWIKYWWS</sequence>
<name>A0A3A8F1Q7_9GAMM</name>
<evidence type="ECO:0000313" key="2">
    <source>
        <dbReference type="EMBL" id="RKG35081.1"/>
    </source>
</evidence>
<reference evidence="2 3" key="1">
    <citation type="submission" date="2018-09" db="EMBL/GenBank/DDBJ databases">
        <title>The draft genome of Acinetobacter spp. strains.</title>
        <authorList>
            <person name="Qin J."/>
            <person name="Feng Y."/>
            <person name="Zong Z."/>
        </authorList>
    </citation>
    <scope>NUCLEOTIDE SEQUENCE [LARGE SCALE GENOMIC DNA]</scope>
    <source>
        <strain evidence="2 3">WCHAc060096</strain>
    </source>
</reference>
<keyword evidence="1" id="KW-1133">Transmembrane helix</keyword>
<organism evidence="2 3">
    <name type="scientific">Acinetobacter guerrae</name>
    <dbReference type="NCBI Taxonomy" id="1843371"/>
    <lineage>
        <taxon>Bacteria</taxon>
        <taxon>Pseudomonadati</taxon>
        <taxon>Pseudomonadota</taxon>
        <taxon>Gammaproteobacteria</taxon>
        <taxon>Moraxellales</taxon>
        <taxon>Moraxellaceae</taxon>
        <taxon>Acinetobacter</taxon>
    </lineage>
</organism>
<feature type="transmembrane region" description="Helical" evidence="1">
    <location>
        <begin position="48"/>
        <end position="71"/>
    </location>
</feature>
<proteinExistence type="predicted"/>
<keyword evidence="1" id="KW-0472">Membrane</keyword>